<comment type="caution">
    <text evidence="9">The sequence shown here is derived from an EMBL/GenBank/DDBJ whole genome shotgun (WGS) entry which is preliminary data.</text>
</comment>
<dbReference type="HAMAP" id="MF_00171">
    <property type="entry name" value="TruA"/>
    <property type="match status" value="1"/>
</dbReference>
<dbReference type="PIRSF" id="PIRSF001430">
    <property type="entry name" value="tRNA_psdUrid_synth"/>
    <property type="match status" value="1"/>
</dbReference>
<dbReference type="GO" id="GO:0031119">
    <property type="term" value="P:tRNA pseudouridine synthesis"/>
    <property type="evidence" value="ECO:0007669"/>
    <property type="project" value="UniProtKB-UniRule"/>
</dbReference>
<evidence type="ECO:0000256" key="4">
    <source>
        <dbReference type="HAMAP-Rule" id="MF_00171"/>
    </source>
</evidence>
<feature type="domain" description="Pseudouridine synthase I TruA alpha/beta" evidence="8">
    <location>
        <begin position="142"/>
        <end position="243"/>
    </location>
</feature>
<dbReference type="Gene3D" id="3.30.70.660">
    <property type="entry name" value="Pseudouridine synthase I, catalytic domain, C-terminal subdomain"/>
    <property type="match status" value="1"/>
</dbReference>
<comment type="caution">
    <text evidence="4">Lacks conserved residue(s) required for the propagation of feature annotation.</text>
</comment>
<gene>
    <name evidence="4 9" type="primary">truA</name>
    <name evidence="9" type="ORF">EF514_09005</name>
</gene>
<dbReference type="InterPro" id="IPR020095">
    <property type="entry name" value="PsdUridine_synth_TruA_C"/>
</dbReference>
<evidence type="ECO:0000256" key="2">
    <source>
        <dbReference type="ARBA" id="ARBA00022694"/>
    </source>
</evidence>
<protein>
    <recommendedName>
        <fullName evidence="4">tRNA pseudouridine synthase A</fullName>
        <ecNumber evidence="4">5.4.99.12</ecNumber>
    </recommendedName>
    <alternativeName>
        <fullName evidence="4">tRNA pseudouridine(38-40) synthase</fullName>
    </alternativeName>
    <alternativeName>
        <fullName evidence="4">tRNA pseudouridylate synthase I</fullName>
    </alternativeName>
    <alternativeName>
        <fullName evidence="4">tRNA-uridine isomerase I</fullName>
    </alternativeName>
</protein>
<evidence type="ECO:0000259" key="8">
    <source>
        <dbReference type="Pfam" id="PF01416"/>
    </source>
</evidence>
<comment type="function">
    <text evidence="4">Formation of pseudouridine at positions 38, 39 and 40 in the anticodon stem and loop of transfer RNAs.</text>
</comment>
<comment type="subunit">
    <text evidence="4">Homodimer.</text>
</comment>
<dbReference type="Pfam" id="PF01416">
    <property type="entry name" value="PseudoU_synth_1"/>
    <property type="match status" value="2"/>
</dbReference>
<dbReference type="PANTHER" id="PTHR11142:SF0">
    <property type="entry name" value="TRNA PSEUDOURIDINE SYNTHASE-LIKE 1"/>
    <property type="match status" value="1"/>
</dbReference>
<dbReference type="Gene3D" id="3.30.70.580">
    <property type="entry name" value="Pseudouridine synthase I, catalytic domain, N-terminal subdomain"/>
    <property type="match status" value="1"/>
</dbReference>
<sequence>MNILLKVCYDGTSYHGFQIQPDLVTVEGVLKKAIEKTVLHEVKLYTAGRTDKGVHAMGQCVNFYSDTTIDIGNLPKVINYHLPEDISVVGARYESDNFHARYSAKGKYYRYIIYKSRFRNPIYRNRAFNYPFELNIENMQKALDYLIGEKDYKSFMGRHAIVKDTIRRIDKIKVIEDENFIYIDFWGKSFLKNMIRIIVGTAIEIGRGRYSSEFMLEALNKKHRKSAGPTAPSYGLYLMKIYY</sequence>
<dbReference type="EC" id="5.4.99.12" evidence="4"/>
<keyword evidence="10" id="KW-1185">Reference proteome</keyword>
<evidence type="ECO:0000313" key="10">
    <source>
        <dbReference type="Proteomes" id="UP000288812"/>
    </source>
</evidence>
<dbReference type="RefSeq" id="WP_127725112.1">
    <property type="nucleotide sequence ID" value="NZ_RLIH01000015.1"/>
</dbReference>
<feature type="binding site" evidence="4 6">
    <location>
        <position position="109"/>
    </location>
    <ligand>
        <name>substrate</name>
    </ligand>
</feature>
<keyword evidence="2 4" id="KW-0819">tRNA processing</keyword>
<evidence type="ECO:0000256" key="1">
    <source>
        <dbReference type="ARBA" id="ARBA00009375"/>
    </source>
</evidence>
<comment type="catalytic activity">
    <reaction evidence="4 7">
        <text>uridine(38/39/40) in tRNA = pseudouridine(38/39/40) in tRNA</text>
        <dbReference type="Rhea" id="RHEA:22376"/>
        <dbReference type="Rhea" id="RHEA-COMP:10085"/>
        <dbReference type="Rhea" id="RHEA-COMP:10087"/>
        <dbReference type="ChEBI" id="CHEBI:65314"/>
        <dbReference type="ChEBI" id="CHEBI:65315"/>
        <dbReference type="EC" id="5.4.99.12"/>
    </reaction>
</comment>
<dbReference type="InterPro" id="IPR020097">
    <property type="entry name" value="PsdUridine_synth_TruA_a/b_dom"/>
</dbReference>
<dbReference type="PANTHER" id="PTHR11142">
    <property type="entry name" value="PSEUDOURIDYLATE SYNTHASE"/>
    <property type="match status" value="1"/>
</dbReference>
<evidence type="ECO:0000256" key="5">
    <source>
        <dbReference type="PIRSR" id="PIRSR001430-1"/>
    </source>
</evidence>
<reference evidence="9 10" key="1">
    <citation type="submission" date="2018-11" db="EMBL/GenBank/DDBJ databases">
        <title>Genome sequencing and assembly of Anaerosphaera sp. nov., GS7-6-2.</title>
        <authorList>
            <person name="Rettenmaier R."/>
            <person name="Liebl W."/>
            <person name="Zverlov V."/>
        </authorList>
    </citation>
    <scope>NUCLEOTIDE SEQUENCE [LARGE SCALE GENOMIC DNA]</scope>
    <source>
        <strain evidence="9 10">GS7-6-2</strain>
    </source>
</reference>
<evidence type="ECO:0000256" key="6">
    <source>
        <dbReference type="PIRSR" id="PIRSR001430-2"/>
    </source>
</evidence>
<organism evidence="9 10">
    <name type="scientific">Anaerosphaera multitolerans</name>
    <dbReference type="NCBI Taxonomy" id="2487351"/>
    <lineage>
        <taxon>Bacteria</taxon>
        <taxon>Bacillati</taxon>
        <taxon>Bacillota</taxon>
        <taxon>Tissierellia</taxon>
        <taxon>Tissierellales</taxon>
        <taxon>Peptoniphilaceae</taxon>
        <taxon>Anaerosphaera</taxon>
    </lineage>
</organism>
<evidence type="ECO:0000256" key="3">
    <source>
        <dbReference type="ARBA" id="ARBA00023235"/>
    </source>
</evidence>
<feature type="active site" description="Nucleophile" evidence="4 5">
    <location>
        <position position="51"/>
    </location>
</feature>
<dbReference type="FunFam" id="3.30.70.580:FF:000001">
    <property type="entry name" value="tRNA pseudouridine synthase A"/>
    <property type="match status" value="1"/>
</dbReference>
<dbReference type="CDD" id="cd02570">
    <property type="entry name" value="PseudoU_synth_EcTruA"/>
    <property type="match status" value="1"/>
</dbReference>
<dbReference type="GO" id="GO:0003723">
    <property type="term" value="F:RNA binding"/>
    <property type="evidence" value="ECO:0007669"/>
    <property type="project" value="InterPro"/>
</dbReference>
<accession>A0A437S500</accession>
<dbReference type="AlphaFoldDB" id="A0A437S500"/>
<dbReference type="GO" id="GO:0160147">
    <property type="term" value="F:tRNA pseudouridine(38-40) synthase activity"/>
    <property type="evidence" value="ECO:0007669"/>
    <property type="project" value="UniProtKB-EC"/>
</dbReference>
<name>A0A437S500_9FIRM</name>
<comment type="similarity">
    <text evidence="1 4 7">Belongs to the tRNA pseudouridine synthase TruA family.</text>
</comment>
<evidence type="ECO:0000313" key="9">
    <source>
        <dbReference type="EMBL" id="RVU54112.1"/>
    </source>
</evidence>
<dbReference type="SUPFAM" id="SSF55120">
    <property type="entry name" value="Pseudouridine synthase"/>
    <property type="match status" value="1"/>
</dbReference>
<proteinExistence type="inferred from homology"/>
<feature type="domain" description="Pseudouridine synthase I TruA alpha/beta" evidence="8">
    <location>
        <begin position="9"/>
        <end position="103"/>
    </location>
</feature>
<dbReference type="Proteomes" id="UP000288812">
    <property type="component" value="Unassembled WGS sequence"/>
</dbReference>
<dbReference type="EMBL" id="RLIH01000015">
    <property type="protein sequence ID" value="RVU54112.1"/>
    <property type="molecule type" value="Genomic_DNA"/>
</dbReference>
<evidence type="ECO:0000256" key="7">
    <source>
        <dbReference type="RuleBase" id="RU003792"/>
    </source>
</evidence>
<dbReference type="OrthoDB" id="9811823at2"/>
<keyword evidence="3 4" id="KW-0413">Isomerase</keyword>
<dbReference type="NCBIfam" id="TIGR00071">
    <property type="entry name" value="hisT_truA"/>
    <property type="match status" value="1"/>
</dbReference>
<dbReference type="InterPro" id="IPR020103">
    <property type="entry name" value="PsdUridine_synth_cat_dom_sf"/>
</dbReference>
<dbReference type="InterPro" id="IPR020094">
    <property type="entry name" value="TruA/RsuA/RluB/E/F_N"/>
</dbReference>
<dbReference type="InterPro" id="IPR001406">
    <property type="entry name" value="PsdUridine_synth_TruA"/>
</dbReference>